<organism evidence="3 4">
    <name type="scientific">Lactococcus muris</name>
    <dbReference type="NCBI Taxonomy" id="2941330"/>
    <lineage>
        <taxon>Bacteria</taxon>
        <taxon>Bacillati</taxon>
        <taxon>Bacillota</taxon>
        <taxon>Bacilli</taxon>
        <taxon>Lactobacillales</taxon>
        <taxon>Streptococcaceae</taxon>
        <taxon>Lactococcus</taxon>
    </lineage>
</organism>
<keyword evidence="3" id="KW-0540">Nuclease</keyword>
<proteinExistence type="predicted"/>
<dbReference type="Pfam" id="PF01223">
    <property type="entry name" value="Endonuclease_NS"/>
    <property type="match status" value="1"/>
</dbReference>
<keyword evidence="3" id="KW-0378">Hydrolase</keyword>
<feature type="region of interest" description="Disordered" evidence="1">
    <location>
        <begin position="135"/>
        <end position="155"/>
    </location>
</feature>
<dbReference type="Proteomes" id="UP001565242">
    <property type="component" value="Unassembled WGS sequence"/>
</dbReference>
<dbReference type="SMART" id="SM00892">
    <property type="entry name" value="Endonuclease_NS"/>
    <property type="match status" value="1"/>
</dbReference>
<keyword evidence="3" id="KW-0255">Endonuclease</keyword>
<dbReference type="EMBL" id="JBCLSQ010000016">
    <property type="protein sequence ID" value="MEY8538254.1"/>
    <property type="molecule type" value="Genomic_DNA"/>
</dbReference>
<accession>A0ABV4DB27</accession>
<gene>
    <name evidence="3" type="ORF">AALM99_07350</name>
</gene>
<dbReference type="GO" id="GO:0004519">
    <property type="term" value="F:endonuclease activity"/>
    <property type="evidence" value="ECO:0007669"/>
    <property type="project" value="UniProtKB-KW"/>
</dbReference>
<sequence length="297" mass="32304">MAKKKQIRLKASAGILSTIAILGLGFLKANPEILSTVSGISSQNQPKQSQQLKKFSKVDFGSIEDKVPTQSLAQSVLTPSIKKNLKGAVTYNGAGAFIINANKTELNANVNSAPYVQLASQDSLGRPRLANALLNKSSRQYKKRTETSGADGKSNAAKINPVGWKQLMIPEGPYTTLYNRGHSIGYALAGNIKSFDASEANPRNISTQTSWANQSSNGNDENTGQNYYEGLVRRALDRNKTVRYRVEPLYEGNDLVPYGTHMEAKSKDGSLEFNVFIPNVQPGVQIDYSTGKGTLMR</sequence>
<evidence type="ECO:0000256" key="1">
    <source>
        <dbReference type="SAM" id="MobiDB-lite"/>
    </source>
</evidence>
<evidence type="ECO:0000313" key="4">
    <source>
        <dbReference type="Proteomes" id="UP001565242"/>
    </source>
</evidence>
<protein>
    <submittedName>
        <fullName evidence="3">DNA/RNA non-specific endonuclease</fullName>
    </submittedName>
</protein>
<dbReference type="RefSeq" id="WP_369918454.1">
    <property type="nucleotide sequence ID" value="NZ_JBCLSQ010000016.1"/>
</dbReference>
<dbReference type="InterPro" id="IPR001604">
    <property type="entry name" value="Endo_G_ENPP1-like_dom"/>
</dbReference>
<name>A0ABV4DB27_9LACT</name>
<evidence type="ECO:0000259" key="2">
    <source>
        <dbReference type="SMART" id="SM00892"/>
    </source>
</evidence>
<evidence type="ECO:0000313" key="3">
    <source>
        <dbReference type="EMBL" id="MEY8538254.1"/>
    </source>
</evidence>
<dbReference type="InterPro" id="IPR044929">
    <property type="entry name" value="DNA/RNA_non-sp_Endonuclease_sf"/>
</dbReference>
<comment type="caution">
    <text evidence="3">The sequence shown here is derived from an EMBL/GenBank/DDBJ whole genome shotgun (WGS) entry which is preliminary data.</text>
</comment>
<reference evidence="3 4" key="1">
    <citation type="submission" date="2024-03" db="EMBL/GenBank/DDBJ databases">
        <title>Mouse gut bacterial collection (mGBC) of GemPharmatech.</title>
        <authorList>
            <person name="He Y."/>
            <person name="Dong L."/>
            <person name="Wu D."/>
            <person name="Gao X."/>
            <person name="Lin Z."/>
        </authorList>
    </citation>
    <scope>NUCLEOTIDE SEQUENCE [LARGE SCALE GENOMIC DNA]</scope>
    <source>
        <strain evidence="3 4">20-218</strain>
    </source>
</reference>
<feature type="domain" description="DNA/RNA non-specific endonuclease/pyrophosphatase/phosphodiesterase" evidence="2">
    <location>
        <begin position="112"/>
        <end position="295"/>
    </location>
</feature>
<keyword evidence="4" id="KW-1185">Reference proteome</keyword>
<dbReference type="Gene3D" id="3.40.570.10">
    <property type="entry name" value="Extracellular Endonuclease, subunit A"/>
    <property type="match status" value="1"/>
</dbReference>